<keyword evidence="1 4" id="KW-0349">Heme</keyword>
<feature type="signal peptide" evidence="6">
    <location>
        <begin position="1"/>
        <end position="22"/>
    </location>
</feature>
<dbReference type="InterPro" id="IPR012938">
    <property type="entry name" value="Glc/Sorbosone_DH"/>
</dbReference>
<feature type="domain" description="Cytochrome c" evidence="7">
    <location>
        <begin position="7"/>
        <end position="107"/>
    </location>
</feature>
<reference evidence="8 9" key="1">
    <citation type="submission" date="2022-11" db="EMBL/GenBank/DDBJ databases">
        <title>Minimal conservation of predation-associated metabolite biosynthetic gene clusters underscores biosynthetic potential of Myxococcota including descriptions for ten novel species: Archangium lansinium sp. nov., Myxococcus landrumus sp. nov., Nannocystis bai.</title>
        <authorList>
            <person name="Ahearne A."/>
            <person name="Stevens C."/>
            <person name="Phillips K."/>
        </authorList>
    </citation>
    <scope>NUCLEOTIDE SEQUENCE [LARGE SCALE GENOMIC DNA]</scope>
    <source>
        <strain evidence="8 9">MIWBW</strain>
    </source>
</reference>
<evidence type="ECO:0000256" key="4">
    <source>
        <dbReference type="PROSITE-ProRule" id="PRU00433"/>
    </source>
</evidence>
<dbReference type="InterPro" id="IPR009056">
    <property type="entry name" value="Cyt_c-like_dom"/>
</dbReference>
<dbReference type="PROSITE" id="PS51007">
    <property type="entry name" value="CYTC"/>
    <property type="match status" value="1"/>
</dbReference>
<evidence type="ECO:0000256" key="5">
    <source>
        <dbReference type="SAM" id="MobiDB-lite"/>
    </source>
</evidence>
<dbReference type="SUPFAM" id="SSF50952">
    <property type="entry name" value="Soluble quinoprotein glucose dehydrogenase"/>
    <property type="match status" value="1"/>
</dbReference>
<feature type="chain" id="PRO_5046940639" evidence="6">
    <location>
        <begin position="23"/>
        <end position="488"/>
    </location>
</feature>
<evidence type="ECO:0000256" key="1">
    <source>
        <dbReference type="ARBA" id="ARBA00022617"/>
    </source>
</evidence>
<sequence length="488" mass="53389">MFNTFRAPLTCGLLVFAPLAWAQSSPQPSRRDVADVYASLCANCHGPKLEGALGPSLVDDTWKSGADDESIARSIREGQLPAGMPAFSAALSPQDIRALVIYIREQGAERRSKGTAFAKPAADKAVRSELHAFKLETVTEGLDTPWSVAFLPDGRMLVTEKEGRLRVVEKGRLLPEPIRGTPAVWSKGQGGLLDVAVHPDYAKNGWIYLSYSDPGANGSAMTAIVRGKLREGRFVEQQTLFRAPPGLYRNAGVHFGSRFVFDGKGHLFFSIGERGHKEDAQDLSRPNGKVHRIHEDGSIPKDNPFVGRKGALPSIWSYGNRNPQGLAQHPVTGELWETEHGPRGGDELNRIEPGRNYGWPVITYGMNYDGTPMTDRTAQEGMEQPVLHWTPSIAVCAADFYTGSHFPQWKNDLFVGALAQQEVRRLRIEGGKVVHQEVLFKDVGRVRDVVSSPDGYLYVAFNGPDRIARLVPAPVVEPASGKAPSAKP</sequence>
<gene>
    <name evidence="8" type="ORF">OV287_22545</name>
</gene>
<comment type="caution">
    <text evidence="8">The sequence shown here is derived from an EMBL/GenBank/DDBJ whole genome shotgun (WGS) entry which is preliminary data.</text>
</comment>
<proteinExistence type="predicted"/>
<feature type="region of interest" description="Disordered" evidence="5">
    <location>
        <begin position="278"/>
        <end position="304"/>
    </location>
</feature>
<dbReference type="PANTHER" id="PTHR19328:SF75">
    <property type="entry name" value="ALDOSE SUGAR DEHYDROGENASE YLII"/>
    <property type="match status" value="1"/>
</dbReference>
<evidence type="ECO:0000313" key="9">
    <source>
        <dbReference type="Proteomes" id="UP001207654"/>
    </source>
</evidence>
<evidence type="ECO:0000256" key="6">
    <source>
        <dbReference type="SAM" id="SignalP"/>
    </source>
</evidence>
<keyword evidence="6" id="KW-0732">Signal</keyword>
<evidence type="ECO:0000259" key="7">
    <source>
        <dbReference type="PROSITE" id="PS51007"/>
    </source>
</evidence>
<evidence type="ECO:0000256" key="2">
    <source>
        <dbReference type="ARBA" id="ARBA00022723"/>
    </source>
</evidence>
<accession>A0ABT4A6G7</accession>
<keyword evidence="9" id="KW-1185">Reference proteome</keyword>
<protein>
    <submittedName>
        <fullName evidence="8">PQQ-dependent sugar dehydrogenase</fullName>
    </submittedName>
</protein>
<dbReference type="EMBL" id="JAPNKA010000001">
    <property type="protein sequence ID" value="MCY1077253.1"/>
    <property type="molecule type" value="Genomic_DNA"/>
</dbReference>
<dbReference type="RefSeq" id="WP_267536099.1">
    <property type="nucleotide sequence ID" value="NZ_JAPNKA010000001.1"/>
</dbReference>
<dbReference type="Gene3D" id="1.10.760.10">
    <property type="entry name" value="Cytochrome c-like domain"/>
    <property type="match status" value="1"/>
</dbReference>
<dbReference type="PANTHER" id="PTHR19328">
    <property type="entry name" value="HEDGEHOG-INTERACTING PROTEIN"/>
    <property type="match status" value="1"/>
</dbReference>
<dbReference type="Proteomes" id="UP001207654">
    <property type="component" value="Unassembled WGS sequence"/>
</dbReference>
<dbReference type="Pfam" id="PF13442">
    <property type="entry name" value="Cytochrome_CBB3"/>
    <property type="match status" value="1"/>
</dbReference>
<dbReference type="Gene3D" id="2.120.10.30">
    <property type="entry name" value="TolB, C-terminal domain"/>
    <property type="match status" value="1"/>
</dbReference>
<dbReference type="Pfam" id="PF07995">
    <property type="entry name" value="GSDH"/>
    <property type="match status" value="1"/>
</dbReference>
<dbReference type="SUPFAM" id="SSF46626">
    <property type="entry name" value="Cytochrome c"/>
    <property type="match status" value="1"/>
</dbReference>
<evidence type="ECO:0000313" key="8">
    <source>
        <dbReference type="EMBL" id="MCY1077253.1"/>
    </source>
</evidence>
<keyword evidence="3 4" id="KW-0408">Iron</keyword>
<dbReference type="InterPro" id="IPR011042">
    <property type="entry name" value="6-blade_b-propeller_TolB-like"/>
</dbReference>
<dbReference type="InterPro" id="IPR036909">
    <property type="entry name" value="Cyt_c-like_dom_sf"/>
</dbReference>
<keyword evidence="2 4" id="KW-0479">Metal-binding</keyword>
<organism evidence="8 9">
    <name type="scientific">Archangium lansingense</name>
    <dbReference type="NCBI Taxonomy" id="2995310"/>
    <lineage>
        <taxon>Bacteria</taxon>
        <taxon>Pseudomonadati</taxon>
        <taxon>Myxococcota</taxon>
        <taxon>Myxococcia</taxon>
        <taxon>Myxococcales</taxon>
        <taxon>Cystobacterineae</taxon>
        <taxon>Archangiaceae</taxon>
        <taxon>Archangium</taxon>
    </lineage>
</organism>
<evidence type="ECO:0000256" key="3">
    <source>
        <dbReference type="ARBA" id="ARBA00023004"/>
    </source>
</evidence>
<dbReference type="InterPro" id="IPR011041">
    <property type="entry name" value="Quinoprot_gluc/sorb_DH_b-prop"/>
</dbReference>
<name>A0ABT4A6G7_9BACT</name>